<comment type="caution">
    <text evidence="2">The sequence shown here is derived from an EMBL/GenBank/DDBJ whole genome shotgun (WGS) entry which is preliminary data.</text>
</comment>
<protein>
    <submittedName>
        <fullName evidence="2">Transcriptional regulator with XRE-family HTH domain</fullName>
    </submittedName>
</protein>
<dbReference type="Gene3D" id="3.30.450.180">
    <property type="match status" value="1"/>
</dbReference>
<dbReference type="InterPro" id="IPR001387">
    <property type="entry name" value="Cro/C1-type_HTH"/>
</dbReference>
<dbReference type="InterPro" id="IPR010982">
    <property type="entry name" value="Lambda_DNA-bd_dom_sf"/>
</dbReference>
<dbReference type="SUPFAM" id="SSF47413">
    <property type="entry name" value="lambda repressor-like DNA-binding domains"/>
    <property type="match status" value="1"/>
</dbReference>
<dbReference type="RefSeq" id="WP_158103752.1">
    <property type="nucleotide sequence ID" value="NZ_JAGIOO010000001.1"/>
</dbReference>
<dbReference type="Pfam" id="PF13560">
    <property type="entry name" value="HTH_31"/>
    <property type="match status" value="1"/>
</dbReference>
<reference evidence="2 3" key="1">
    <citation type="submission" date="2021-03" db="EMBL/GenBank/DDBJ databases">
        <title>Sequencing the genomes of 1000 actinobacteria strains.</title>
        <authorList>
            <person name="Klenk H.-P."/>
        </authorList>
    </citation>
    <scope>NUCLEOTIDE SEQUENCE [LARGE SCALE GENOMIC DNA]</scope>
    <source>
        <strain evidence="2 3">DSM 44580</strain>
    </source>
</reference>
<organism evidence="2 3">
    <name type="scientific">Crossiella equi</name>
    <dbReference type="NCBI Taxonomy" id="130796"/>
    <lineage>
        <taxon>Bacteria</taxon>
        <taxon>Bacillati</taxon>
        <taxon>Actinomycetota</taxon>
        <taxon>Actinomycetes</taxon>
        <taxon>Pseudonocardiales</taxon>
        <taxon>Pseudonocardiaceae</taxon>
        <taxon>Crossiella</taxon>
    </lineage>
</organism>
<dbReference type="SMART" id="SM00530">
    <property type="entry name" value="HTH_XRE"/>
    <property type="match status" value="1"/>
</dbReference>
<dbReference type="Pfam" id="PF17765">
    <property type="entry name" value="MLTR_LBD"/>
    <property type="match status" value="1"/>
</dbReference>
<gene>
    <name evidence="2" type="ORF">JOF53_007744</name>
</gene>
<proteinExistence type="predicted"/>
<evidence type="ECO:0000313" key="3">
    <source>
        <dbReference type="Proteomes" id="UP001519363"/>
    </source>
</evidence>
<keyword evidence="3" id="KW-1185">Reference proteome</keyword>
<evidence type="ECO:0000313" key="2">
    <source>
        <dbReference type="EMBL" id="MBP2478872.1"/>
    </source>
</evidence>
<name>A0ABS5AR37_9PSEU</name>
<dbReference type="EMBL" id="JAGIOO010000001">
    <property type="protein sequence ID" value="MBP2478872.1"/>
    <property type="molecule type" value="Genomic_DNA"/>
</dbReference>
<sequence>MTANFALSEFLRRRRANLSPRTTGLPDEGDCRRVSGLRREEVAVLAGISADYYTRLEQGTRLRHSDGVLNAVAAALDLAPAERAHLFRLARPRKASCGEPPGGQTLRAGLGRFVDSFSDHAALVLGRRTDVLASNRRFQVLFTDFGTVPQDQRNLARWMVLHPAPRQLFADWEVEAQDLVAMLHGDIGRHPDDRRTARLVNELSAGNEQFRAWWVQHRVVEPTTGHTRLHHTRFGDLTVEYQVFTVAGLEDQTLFLYLPARDRQSREAWRRLDEVLSSPETAIPEARMPLAA</sequence>
<dbReference type="Gene3D" id="1.10.260.40">
    <property type="entry name" value="lambda repressor-like DNA-binding domains"/>
    <property type="match status" value="1"/>
</dbReference>
<dbReference type="PANTHER" id="PTHR35010:SF2">
    <property type="entry name" value="BLL4672 PROTEIN"/>
    <property type="match status" value="1"/>
</dbReference>
<dbReference type="CDD" id="cd00093">
    <property type="entry name" value="HTH_XRE"/>
    <property type="match status" value="1"/>
</dbReference>
<evidence type="ECO:0000259" key="1">
    <source>
        <dbReference type="SMART" id="SM00530"/>
    </source>
</evidence>
<feature type="domain" description="HTH cro/C1-type" evidence="1">
    <location>
        <begin position="10"/>
        <end position="83"/>
    </location>
</feature>
<dbReference type="InterPro" id="IPR041413">
    <property type="entry name" value="MLTR_LBD"/>
</dbReference>
<dbReference type="Proteomes" id="UP001519363">
    <property type="component" value="Unassembled WGS sequence"/>
</dbReference>
<dbReference type="PANTHER" id="PTHR35010">
    <property type="entry name" value="BLL4672 PROTEIN-RELATED"/>
    <property type="match status" value="1"/>
</dbReference>
<accession>A0ABS5AR37</accession>